<name>A0A8H3GKD2_9AGAM</name>
<feature type="region of interest" description="Disordered" evidence="1">
    <location>
        <begin position="65"/>
        <end position="88"/>
    </location>
</feature>
<feature type="compositionally biased region" description="Low complexity" evidence="1">
    <location>
        <begin position="77"/>
        <end position="87"/>
    </location>
</feature>
<comment type="caution">
    <text evidence="2">The sequence shown here is derived from an EMBL/GenBank/DDBJ whole genome shotgun (WGS) entry which is preliminary data.</text>
</comment>
<evidence type="ECO:0000313" key="3">
    <source>
        <dbReference type="Proteomes" id="UP000663841"/>
    </source>
</evidence>
<organism evidence="2 3">
    <name type="scientific">Rhizoctonia solani</name>
    <dbReference type="NCBI Taxonomy" id="456999"/>
    <lineage>
        <taxon>Eukaryota</taxon>
        <taxon>Fungi</taxon>
        <taxon>Dikarya</taxon>
        <taxon>Basidiomycota</taxon>
        <taxon>Agaricomycotina</taxon>
        <taxon>Agaricomycetes</taxon>
        <taxon>Cantharellales</taxon>
        <taxon>Ceratobasidiaceae</taxon>
        <taxon>Rhizoctonia</taxon>
    </lineage>
</organism>
<dbReference type="EMBL" id="CAJMWW010000221">
    <property type="protein sequence ID" value="CAE6458522.1"/>
    <property type="molecule type" value="Genomic_DNA"/>
</dbReference>
<sequence length="114" mass="11801">MVKTFLSTRPPLCLFPETMATTSLSVWPTSVLSSPALVDTVSAPTILMFAALSADIAASTSAAAAPATTVSGPLPEPAAVPTATPATHGKPNRVMVEAKYDTECDEEAWLRGLI</sequence>
<accession>A0A8H3GKD2</accession>
<evidence type="ECO:0000313" key="2">
    <source>
        <dbReference type="EMBL" id="CAE6458522.1"/>
    </source>
</evidence>
<reference evidence="2" key="1">
    <citation type="submission" date="2021-01" db="EMBL/GenBank/DDBJ databases">
        <authorList>
            <person name="Kaushik A."/>
        </authorList>
    </citation>
    <scope>NUCLEOTIDE SEQUENCE</scope>
    <source>
        <strain evidence="2">AG3-T5</strain>
    </source>
</reference>
<protein>
    <submittedName>
        <fullName evidence="2">Uncharacterized protein</fullName>
    </submittedName>
</protein>
<gene>
    <name evidence="2" type="ORF">RDB_LOCUS145833</name>
</gene>
<dbReference type="AlphaFoldDB" id="A0A8H3GKD2"/>
<proteinExistence type="predicted"/>
<evidence type="ECO:0000256" key="1">
    <source>
        <dbReference type="SAM" id="MobiDB-lite"/>
    </source>
</evidence>
<dbReference type="Proteomes" id="UP000663841">
    <property type="component" value="Unassembled WGS sequence"/>
</dbReference>